<dbReference type="RefSeq" id="WP_133036432.1">
    <property type="nucleotide sequence ID" value="NZ_BAABEI010000012.1"/>
</dbReference>
<dbReference type="AlphaFoldDB" id="A0A4R2CAY0"/>
<evidence type="ECO:0000313" key="2">
    <source>
        <dbReference type="Proteomes" id="UP000295351"/>
    </source>
</evidence>
<evidence type="ECO:0000313" key="1">
    <source>
        <dbReference type="EMBL" id="TCN35999.1"/>
    </source>
</evidence>
<reference evidence="1 2" key="1">
    <citation type="submission" date="2019-03" db="EMBL/GenBank/DDBJ databases">
        <title>Genomic Encyclopedia of Type Strains, Phase IV (KMG-IV): sequencing the most valuable type-strain genomes for metagenomic binning, comparative biology and taxonomic classification.</title>
        <authorList>
            <person name="Goeker M."/>
        </authorList>
    </citation>
    <scope>NUCLEOTIDE SEQUENCE [LARGE SCALE GENOMIC DNA]</scope>
    <source>
        <strain evidence="1 2">DSM 18401</strain>
    </source>
</reference>
<name>A0A4R2CAY0_SHIGR</name>
<dbReference type="EMBL" id="SLVX01000025">
    <property type="protein sequence ID" value="TCN35999.1"/>
    <property type="molecule type" value="Genomic_DNA"/>
</dbReference>
<dbReference type="Proteomes" id="UP000295351">
    <property type="component" value="Unassembled WGS sequence"/>
</dbReference>
<proteinExistence type="predicted"/>
<gene>
    <name evidence="1" type="ORF">EV665_12569</name>
</gene>
<comment type="caution">
    <text evidence="1">The sequence shown here is derived from an EMBL/GenBank/DDBJ whole genome shotgun (WGS) entry which is preliminary data.</text>
</comment>
<organism evidence="1 2">
    <name type="scientific">Shinella granuli</name>
    <dbReference type="NCBI Taxonomy" id="323621"/>
    <lineage>
        <taxon>Bacteria</taxon>
        <taxon>Pseudomonadati</taxon>
        <taxon>Pseudomonadota</taxon>
        <taxon>Alphaproteobacteria</taxon>
        <taxon>Hyphomicrobiales</taxon>
        <taxon>Rhizobiaceae</taxon>
        <taxon>Shinella</taxon>
    </lineage>
</organism>
<keyword evidence="2" id="KW-1185">Reference proteome</keyword>
<sequence>MPNFTIETSYHLPAYRHRTYSAKTVAEACRLAIDDDNWDGEKLSYESAGETFVSGIWQGRDAAYAGSPIAIPSQFGKAIERKAQHFEILLGLLKLLLADVQSARASSDEWIGRAAWAVARGEAIIAGARDPDGQHGPAA</sequence>
<accession>A0A4R2CAY0</accession>
<protein>
    <submittedName>
        <fullName evidence="1">Uncharacterized protein</fullName>
    </submittedName>
</protein>